<dbReference type="EMBL" id="JWHU01000006">
    <property type="protein sequence ID" value="KIU21796.1"/>
    <property type="molecule type" value="Genomic_DNA"/>
</dbReference>
<accession>A0A0D1KDA2</accession>
<keyword evidence="2" id="KW-1185">Reference proteome</keyword>
<dbReference type="OrthoDB" id="2149442at2"/>
<gene>
    <name evidence="1" type="ORF">QX99_00484</name>
</gene>
<protein>
    <submittedName>
        <fullName evidence="1">Uncharacterized protein</fullName>
    </submittedName>
</protein>
<sequence length="205" mass="23926">MDGNNEKLVLLEHLRQLNDTLTRLSARRRRLRAERRVRLGQLKNTVTFILSFVLTALAAVLAFFGLPFLPIDKIIAYVVGTAVAFFTTLYLLIYYSILNRDRFSRQKWVKKRLQPVDTKISRMDTEIRSLLSASFLDAIPLDARLIDKQLLAEAHEMVVAEPEISWVEIERRLDTQLMLQRTRRQSLFASEWFRLFGASFPEKRA</sequence>
<proteinExistence type="predicted"/>
<organism evidence="1 2">
    <name type="scientific">Weissella cibaria</name>
    <dbReference type="NCBI Taxonomy" id="137591"/>
    <lineage>
        <taxon>Bacteria</taxon>
        <taxon>Bacillati</taxon>
        <taxon>Bacillota</taxon>
        <taxon>Bacilli</taxon>
        <taxon>Lactobacillales</taxon>
        <taxon>Lactobacillaceae</taxon>
        <taxon>Weissella</taxon>
    </lineage>
</organism>
<dbReference type="STRING" id="137591.AO080_00325"/>
<dbReference type="PATRIC" id="fig|137591.25.peg.469"/>
<name>A0A0D1KDA2_9LACO</name>
<dbReference type="Proteomes" id="UP000032287">
    <property type="component" value="Unassembled WGS sequence"/>
</dbReference>
<comment type="caution">
    <text evidence="1">The sequence shown here is derived from an EMBL/GenBank/DDBJ whole genome shotgun (WGS) entry which is preliminary data.</text>
</comment>
<reference evidence="1 2" key="1">
    <citation type="journal article" date="2015" name="Microbiology (Mosc.)">
        <title>Genomics of the Weissella cibaria species with an examination of its metabolic traits.</title>
        <authorList>
            <person name="Lynch K.M."/>
            <person name="Lucid A."/>
            <person name="Arendt E.K."/>
            <person name="Sleator R.D."/>
            <person name="Lucey B."/>
            <person name="Coffey A."/>
        </authorList>
    </citation>
    <scope>NUCLEOTIDE SEQUENCE [LARGE SCALE GENOMIC DNA]</scope>
    <source>
        <strain evidence="1 2">MG1</strain>
    </source>
</reference>
<evidence type="ECO:0000313" key="1">
    <source>
        <dbReference type="EMBL" id="KIU21796.1"/>
    </source>
</evidence>
<evidence type="ECO:0000313" key="2">
    <source>
        <dbReference type="Proteomes" id="UP000032287"/>
    </source>
</evidence>
<dbReference type="KEGG" id="wcb:AO080_00325"/>
<dbReference type="RefSeq" id="WP_043708523.1">
    <property type="nucleotide sequence ID" value="NZ_CP012873.1"/>
</dbReference>
<dbReference type="AlphaFoldDB" id="A0A0D1KDA2"/>